<dbReference type="Proteomes" id="UP001225498">
    <property type="component" value="Unassembled WGS sequence"/>
</dbReference>
<dbReference type="RefSeq" id="WP_005407844.1">
    <property type="nucleotide sequence ID" value="NZ_CP133415.1"/>
</dbReference>
<organism evidence="1 2">
    <name type="scientific">Stenotrophomonas maltophilia</name>
    <name type="common">Pseudomonas maltophilia</name>
    <name type="synonym">Xanthomonas maltophilia</name>
    <dbReference type="NCBI Taxonomy" id="40324"/>
    <lineage>
        <taxon>Bacteria</taxon>
        <taxon>Pseudomonadati</taxon>
        <taxon>Pseudomonadota</taxon>
        <taxon>Gammaproteobacteria</taxon>
        <taxon>Lysobacterales</taxon>
        <taxon>Lysobacteraceae</taxon>
        <taxon>Stenotrophomonas</taxon>
        <taxon>Stenotrophomonas maltophilia group</taxon>
    </lineage>
</organism>
<evidence type="ECO:0000313" key="2">
    <source>
        <dbReference type="Proteomes" id="UP001225498"/>
    </source>
</evidence>
<sequence length="341" mass="39193">MDERGADYFVCRVMTSRQKSLEPLDVPIYIGGDEVGGLCLLREVRVQVAALTIYQREAFLRDSENVESQDGWYVFRSDYVVIGAEWRTEYSAAMGTSAFWGQYVHAESPGFEVAAAGTNNERIDVDQRQVRLTPRHQESLSKYAAYGRPTDRFLFLYHFMEIDFEREFVRRIKAVDMERAFGIGKILKDMGGNEELPRLIALVKDMPVAPLEEIAGNLRNHMQVAESVFYDFGKESNPILDINDFRQLFSECPTVSYASFLDHKKNSASISINLTKTNESYLVAMRKLGAYWMYRVRCCIAHNKMGEYHMMTSMDMEFMEGFAIPMLRSMISFRMSVASLD</sequence>
<reference evidence="1" key="1">
    <citation type="submission" date="2023-08" db="EMBL/GenBank/DDBJ databases">
        <authorList>
            <consortium name="Clinical and Environmental Microbiology Branch: Whole genome sequencing antimicrobial resistance pathogens in the healthcare setting"/>
        </authorList>
    </citation>
    <scope>NUCLEOTIDE SEQUENCE</scope>
    <source>
        <strain evidence="1">2023CJ-00293</strain>
    </source>
</reference>
<evidence type="ECO:0000313" key="1">
    <source>
        <dbReference type="EMBL" id="EKZ1928854.1"/>
    </source>
</evidence>
<proteinExistence type="predicted"/>
<accession>A0AAI9CNV8</accession>
<comment type="caution">
    <text evidence="1">The sequence shown here is derived from an EMBL/GenBank/DDBJ whole genome shotgun (WGS) entry which is preliminary data.</text>
</comment>
<dbReference type="AlphaFoldDB" id="A0AAI9CNV8"/>
<protein>
    <submittedName>
        <fullName evidence="1">Uncharacterized protein</fullName>
    </submittedName>
</protein>
<dbReference type="EMBL" id="ABLTIR010000140">
    <property type="protein sequence ID" value="EKZ1928854.1"/>
    <property type="molecule type" value="Genomic_DNA"/>
</dbReference>
<gene>
    <name evidence="1" type="ORF">REH87_003917</name>
</gene>
<name>A0AAI9CNV8_STEMA</name>